<evidence type="ECO:0000313" key="1">
    <source>
        <dbReference type="EMBL" id="EST89423.1"/>
    </source>
</evidence>
<dbReference type="eggNOG" id="ENOG5032SMJ">
    <property type="taxonomic scope" value="Bacteria"/>
</dbReference>
<dbReference type="InterPro" id="IPR021701">
    <property type="entry name" value="DUF3284"/>
</dbReference>
<dbReference type="AlphaFoldDB" id="V6QA31"/>
<comment type="caution">
    <text evidence="1">The sequence shown here is derived from an EMBL/GenBank/DDBJ whole genome shotgun (WGS) entry which is preliminary data.</text>
</comment>
<evidence type="ECO:0000313" key="2">
    <source>
        <dbReference type="Proteomes" id="UP000018126"/>
    </source>
</evidence>
<accession>V6QA31</accession>
<gene>
    <name evidence="1" type="ORF">T233_01558</name>
</gene>
<proteinExistence type="predicted"/>
<reference evidence="1 2" key="1">
    <citation type="journal article" date="2013" name="Genome Announc.">
        <title>High-Quality Draft Genome Sequence of Vagococcus lutrae Strain LBD1, Isolated from the Largemouth Bass Micropterus salmoides.</title>
        <authorList>
            <person name="Lebreton F."/>
            <person name="Valentino M.D."/>
            <person name="Duncan L.B."/>
            <person name="Zeng Q."/>
            <person name="Manson McGuire A."/>
            <person name="Earl A.M."/>
            <person name="Gilmore M.S."/>
        </authorList>
    </citation>
    <scope>NUCLEOTIDE SEQUENCE [LARGE SCALE GENOMIC DNA]</scope>
    <source>
        <strain evidence="1 2">LBD1</strain>
    </source>
</reference>
<dbReference type="Proteomes" id="UP000018126">
    <property type="component" value="Unassembled WGS sequence"/>
</dbReference>
<dbReference type="EMBL" id="AYSH01000019">
    <property type="protein sequence ID" value="EST89423.1"/>
    <property type="molecule type" value="Genomic_DNA"/>
</dbReference>
<dbReference type="Pfam" id="PF11687">
    <property type="entry name" value="DUF3284"/>
    <property type="match status" value="1"/>
</dbReference>
<sequence length="137" mass="16422">MEITRQMKVPAEYIYKQIMDSVIHDIRQNTGKTVPRQRLDQYEYIKDFGKNNRAKIKIDKAEENRAYHFTTSTTKNQFVVQYDIEPLTETTCQVTYRESMTSFGFMQKLNDMAVGILLGYFRKRRFKKMLEMMEEGY</sequence>
<organism evidence="1 2">
    <name type="scientific">Vagococcus lutrae LBD1</name>
    <dbReference type="NCBI Taxonomy" id="1408226"/>
    <lineage>
        <taxon>Bacteria</taxon>
        <taxon>Bacillati</taxon>
        <taxon>Bacillota</taxon>
        <taxon>Bacilli</taxon>
        <taxon>Lactobacillales</taxon>
        <taxon>Enterococcaceae</taxon>
        <taxon>Vagococcus</taxon>
    </lineage>
</organism>
<keyword evidence="2" id="KW-1185">Reference proteome</keyword>
<protein>
    <recommendedName>
        <fullName evidence="3">DUF3284 domain-containing protein</fullName>
    </recommendedName>
</protein>
<dbReference type="RefSeq" id="WP_023606864.1">
    <property type="nucleotide sequence ID" value="NZ_AYSH01000019.1"/>
</dbReference>
<dbReference type="STRING" id="1408226.T233_01558"/>
<name>V6QA31_9ENTE</name>
<evidence type="ECO:0008006" key="3">
    <source>
        <dbReference type="Google" id="ProtNLM"/>
    </source>
</evidence>